<dbReference type="AlphaFoldDB" id="A0A391P206"/>
<organism evidence="13 14">
    <name type="scientific">Mediterraneibacter butyricigenes</name>
    <dbReference type="NCBI Taxonomy" id="2316025"/>
    <lineage>
        <taxon>Bacteria</taxon>
        <taxon>Bacillati</taxon>
        <taxon>Bacillota</taxon>
        <taxon>Clostridia</taxon>
        <taxon>Lachnospirales</taxon>
        <taxon>Lachnospiraceae</taxon>
        <taxon>Mediterraneibacter</taxon>
    </lineage>
</organism>
<dbReference type="InterPro" id="IPR051786">
    <property type="entry name" value="ASN_synthetase/amidase"/>
</dbReference>
<dbReference type="Gene3D" id="3.40.50.620">
    <property type="entry name" value="HUPs"/>
    <property type="match status" value="1"/>
</dbReference>
<dbReference type="EC" id="6.3.5.4" evidence="3"/>
<evidence type="ECO:0000256" key="2">
    <source>
        <dbReference type="ARBA" id="ARBA00005752"/>
    </source>
</evidence>
<evidence type="ECO:0000259" key="12">
    <source>
        <dbReference type="PROSITE" id="PS51278"/>
    </source>
</evidence>
<feature type="binding site" evidence="10">
    <location>
        <position position="281"/>
    </location>
    <ligand>
        <name>ATP</name>
        <dbReference type="ChEBI" id="CHEBI:30616"/>
    </ligand>
</feature>
<evidence type="ECO:0000313" key="14">
    <source>
        <dbReference type="Proteomes" id="UP000265643"/>
    </source>
</evidence>
<evidence type="ECO:0000256" key="9">
    <source>
        <dbReference type="PIRSR" id="PIRSR001589-1"/>
    </source>
</evidence>
<proteinExistence type="inferred from homology"/>
<dbReference type="CDD" id="cd00712">
    <property type="entry name" value="AsnB"/>
    <property type="match status" value="1"/>
</dbReference>
<evidence type="ECO:0000256" key="4">
    <source>
        <dbReference type="ARBA" id="ARBA00022741"/>
    </source>
</evidence>
<evidence type="ECO:0000313" key="13">
    <source>
        <dbReference type="EMBL" id="GCA65996.1"/>
    </source>
</evidence>
<dbReference type="PROSITE" id="PS51278">
    <property type="entry name" value="GATASE_TYPE_2"/>
    <property type="match status" value="1"/>
</dbReference>
<dbReference type="EMBL" id="BHGK01000001">
    <property type="protein sequence ID" value="GCA65996.1"/>
    <property type="molecule type" value="Genomic_DNA"/>
</dbReference>
<reference evidence="14" key="1">
    <citation type="submission" date="2018-09" db="EMBL/GenBank/DDBJ databases">
        <title>Draft Genome Sequence of Mediterraneibacter sp. KCTC 15684.</title>
        <authorList>
            <person name="Kim J.S."/>
            <person name="Han K.I."/>
            <person name="Suh M.K."/>
            <person name="Lee K.C."/>
            <person name="Eom M.K."/>
            <person name="Lee J.H."/>
            <person name="Park S.H."/>
            <person name="Kang S.W."/>
            <person name="Park J.E."/>
            <person name="Oh B.S."/>
            <person name="Yu S.Y."/>
            <person name="Choi S.H."/>
            <person name="Lee D.H."/>
            <person name="Yoon H."/>
            <person name="Kim B."/>
            <person name="Yang S.J."/>
            <person name="Lee J.S."/>
        </authorList>
    </citation>
    <scope>NUCLEOTIDE SEQUENCE [LARGE SCALE GENOMIC DNA]</scope>
    <source>
        <strain evidence="14">KCTC 15684</strain>
    </source>
</reference>
<evidence type="ECO:0000256" key="7">
    <source>
        <dbReference type="ARBA" id="ARBA00022962"/>
    </source>
</evidence>
<evidence type="ECO:0000256" key="8">
    <source>
        <dbReference type="ARBA" id="ARBA00048741"/>
    </source>
</evidence>
<dbReference type="RefSeq" id="WP_117889314.1">
    <property type="nucleotide sequence ID" value="NZ_BHGK01000001.1"/>
</dbReference>
<dbReference type="Gene3D" id="3.60.20.10">
    <property type="entry name" value="Glutamine Phosphoribosylpyrophosphate, subunit 1, domain 1"/>
    <property type="match status" value="1"/>
</dbReference>
<comment type="catalytic activity">
    <reaction evidence="8">
        <text>L-aspartate + L-glutamine + ATP + H2O = L-asparagine + L-glutamate + AMP + diphosphate + H(+)</text>
        <dbReference type="Rhea" id="RHEA:12228"/>
        <dbReference type="ChEBI" id="CHEBI:15377"/>
        <dbReference type="ChEBI" id="CHEBI:15378"/>
        <dbReference type="ChEBI" id="CHEBI:29985"/>
        <dbReference type="ChEBI" id="CHEBI:29991"/>
        <dbReference type="ChEBI" id="CHEBI:30616"/>
        <dbReference type="ChEBI" id="CHEBI:33019"/>
        <dbReference type="ChEBI" id="CHEBI:58048"/>
        <dbReference type="ChEBI" id="CHEBI:58359"/>
        <dbReference type="ChEBI" id="CHEBI:456215"/>
        <dbReference type="EC" id="6.3.5.4"/>
    </reaction>
</comment>
<dbReference type="GO" id="GO:0005829">
    <property type="term" value="C:cytosol"/>
    <property type="evidence" value="ECO:0007669"/>
    <property type="project" value="TreeGrafter"/>
</dbReference>
<feature type="domain" description="Glutamine amidotransferase type-2" evidence="12">
    <location>
        <begin position="2"/>
        <end position="211"/>
    </location>
</feature>
<evidence type="ECO:0000256" key="5">
    <source>
        <dbReference type="ARBA" id="ARBA00022840"/>
    </source>
</evidence>
<dbReference type="SUPFAM" id="SSF56235">
    <property type="entry name" value="N-terminal nucleophile aminohydrolases (Ntn hydrolases)"/>
    <property type="match status" value="1"/>
</dbReference>
<dbReference type="InterPro" id="IPR006426">
    <property type="entry name" value="Asn_synth_AEB"/>
</dbReference>
<sequence>MCGFVGFVGEVEDREQVLTNMMNTIVHRGPDSEGKYVDEDAALGFRRLSIIDLSAVGDQPLYNEDRTLVLTFNGEIYNYQELRKELVEAGHVFTSNTDSETLIHGYEQWGEKLVDRLRGMYAFVIWDTQKKKMFGARDIFGIKPLYYAQMNGTFMYGSEIKAFMEHPKYDKVFNEAALANYLSFQFVPTNETFFKGVFCLQPGHYFTYENGKMEITRFFEPDFRGDTKKSFDEIVDDVERVMKDSVAMHKISDVEVASYLSSGVDSSYLTYLGQVDRTFTVGFDEGKYSEIQDAKEFAASINMKNDAKVISPEEYWDKLSDIQYYMDEPVADPAAIALYFLSQEASKKVKVVLSGEGSDELFGGYNIYCEPLEHTGFNKVPMPVRRALGWFAERCLPRGMKGRGFLMRHGKTLEERYFANATNIFTEREANKILKKGCEPGIQKVTKPLYDRVKGKDPVTKMQYVDMHLWLVHDILMKGDKMGMANSLEVRVPFLDKKVLELAETLPLDYKVRAPKTKVALRGAAEKVIRSKTAEKKKLGFPIPIRVWLKEDAYYNRVKEMFESDAAKQFFNTDLLLKMLDDHKAGKNTNEKTDNSRKIWTVYIFLVWYDRYFGHGKPVHPVMDRPVAYANA</sequence>
<dbReference type="PANTHER" id="PTHR43284">
    <property type="entry name" value="ASPARAGINE SYNTHETASE (GLUTAMINE-HYDROLYZING)"/>
    <property type="match status" value="1"/>
</dbReference>
<gene>
    <name evidence="13" type="primary">asnB_1</name>
    <name evidence="13" type="ORF">KGMB01110_04320</name>
</gene>
<keyword evidence="4 10" id="KW-0547">Nucleotide-binding</keyword>
<feature type="active site" description="For GATase activity" evidence="9">
    <location>
        <position position="2"/>
    </location>
</feature>
<evidence type="ECO:0000256" key="11">
    <source>
        <dbReference type="PIRSR" id="PIRSR001589-3"/>
    </source>
</evidence>
<accession>A0A391P206</accession>
<dbReference type="GO" id="GO:0004066">
    <property type="term" value="F:asparagine synthase (glutamine-hydrolyzing) activity"/>
    <property type="evidence" value="ECO:0007669"/>
    <property type="project" value="UniProtKB-EC"/>
</dbReference>
<dbReference type="SUPFAM" id="SSF52402">
    <property type="entry name" value="Adenine nucleotide alpha hydrolases-like"/>
    <property type="match status" value="1"/>
</dbReference>
<dbReference type="InterPro" id="IPR033738">
    <property type="entry name" value="AsnB_N"/>
</dbReference>
<dbReference type="GO" id="GO:0006529">
    <property type="term" value="P:asparagine biosynthetic process"/>
    <property type="evidence" value="ECO:0007669"/>
    <property type="project" value="UniProtKB-KW"/>
</dbReference>
<dbReference type="Pfam" id="PF13537">
    <property type="entry name" value="GATase_7"/>
    <property type="match status" value="1"/>
</dbReference>
<feature type="site" description="Important for beta-aspartyl-AMP intermediate formation" evidence="11">
    <location>
        <position position="356"/>
    </location>
</feature>
<dbReference type="NCBIfam" id="TIGR01536">
    <property type="entry name" value="asn_synth_AEB"/>
    <property type="match status" value="1"/>
</dbReference>
<dbReference type="Pfam" id="PF00733">
    <property type="entry name" value="Asn_synthase"/>
    <property type="match status" value="1"/>
</dbReference>
<dbReference type="PANTHER" id="PTHR43284:SF1">
    <property type="entry name" value="ASPARAGINE SYNTHETASE"/>
    <property type="match status" value="1"/>
</dbReference>
<dbReference type="InterPro" id="IPR017932">
    <property type="entry name" value="GATase_2_dom"/>
</dbReference>
<dbReference type="InterPro" id="IPR029055">
    <property type="entry name" value="Ntn_hydrolases_N"/>
</dbReference>
<dbReference type="CDD" id="cd01991">
    <property type="entry name" value="Asn_synthase_B_C"/>
    <property type="match status" value="1"/>
</dbReference>
<comment type="similarity">
    <text evidence="2">Belongs to the asparagine synthetase family.</text>
</comment>
<dbReference type="InterPro" id="IPR014729">
    <property type="entry name" value="Rossmann-like_a/b/a_fold"/>
</dbReference>
<evidence type="ECO:0000256" key="6">
    <source>
        <dbReference type="ARBA" id="ARBA00022888"/>
    </source>
</evidence>
<feature type="binding site" evidence="10">
    <location>
        <position position="98"/>
    </location>
    <ligand>
        <name>L-glutamine</name>
        <dbReference type="ChEBI" id="CHEBI:58359"/>
    </ligand>
</feature>
<keyword evidence="7 9" id="KW-0315">Glutamine amidotransferase</keyword>
<name>A0A391P206_9FIRM</name>
<keyword evidence="9" id="KW-0028">Amino-acid biosynthesis</keyword>
<evidence type="ECO:0000256" key="3">
    <source>
        <dbReference type="ARBA" id="ARBA00012737"/>
    </source>
</evidence>
<comment type="caution">
    <text evidence="13">The sequence shown here is derived from an EMBL/GenBank/DDBJ whole genome shotgun (WGS) entry which is preliminary data.</text>
</comment>
<keyword evidence="14" id="KW-1185">Reference proteome</keyword>
<feature type="binding site" evidence="10">
    <location>
        <begin position="354"/>
        <end position="355"/>
    </location>
    <ligand>
        <name>ATP</name>
        <dbReference type="ChEBI" id="CHEBI:30616"/>
    </ligand>
</feature>
<dbReference type="PIRSF" id="PIRSF001589">
    <property type="entry name" value="Asn_synthetase_glu-h"/>
    <property type="match status" value="1"/>
</dbReference>
<keyword evidence="6 9" id="KW-0061">Asparagine biosynthesis</keyword>
<evidence type="ECO:0000256" key="10">
    <source>
        <dbReference type="PIRSR" id="PIRSR001589-2"/>
    </source>
</evidence>
<dbReference type="InterPro" id="IPR001962">
    <property type="entry name" value="Asn_synthase"/>
</dbReference>
<dbReference type="Proteomes" id="UP000265643">
    <property type="component" value="Unassembled WGS sequence"/>
</dbReference>
<comment type="pathway">
    <text evidence="1">Amino-acid biosynthesis; L-asparagine biosynthesis; L-asparagine from L-aspartate (L-Gln route): step 1/1.</text>
</comment>
<keyword evidence="5 10" id="KW-0067">ATP-binding</keyword>
<evidence type="ECO:0000256" key="1">
    <source>
        <dbReference type="ARBA" id="ARBA00005187"/>
    </source>
</evidence>
<protein>
    <recommendedName>
        <fullName evidence="3">asparagine synthase (glutamine-hydrolyzing)</fullName>
        <ecNumber evidence="3">6.3.5.4</ecNumber>
    </recommendedName>
</protein>
<dbReference type="GO" id="GO:0005524">
    <property type="term" value="F:ATP binding"/>
    <property type="evidence" value="ECO:0007669"/>
    <property type="project" value="UniProtKB-KW"/>
</dbReference>